<dbReference type="Proteomes" id="UP000054495">
    <property type="component" value="Unassembled WGS sequence"/>
</dbReference>
<proteinExistence type="predicted"/>
<evidence type="ECO:0000313" key="5">
    <source>
        <dbReference type="Proteomes" id="UP000054495"/>
    </source>
</evidence>
<keyword evidence="2" id="KW-0732">Signal</keyword>
<gene>
    <name evidence="4" type="ORF">ANCCEY_09564</name>
</gene>
<protein>
    <recommendedName>
        <fullName evidence="3">SXP/RAL-2 family protein Ani s 5-like cation-binding domain-containing protein</fullName>
    </recommendedName>
</protein>
<dbReference type="PANTHER" id="PTHR21593:SF36">
    <property type="entry name" value="DUF148 DOMAIN-CONTAINING PROTEIN-RELATED"/>
    <property type="match status" value="1"/>
</dbReference>
<organism evidence="4 5">
    <name type="scientific">Ancylostoma ceylanicum</name>
    <dbReference type="NCBI Taxonomy" id="53326"/>
    <lineage>
        <taxon>Eukaryota</taxon>
        <taxon>Metazoa</taxon>
        <taxon>Ecdysozoa</taxon>
        <taxon>Nematoda</taxon>
        <taxon>Chromadorea</taxon>
        <taxon>Rhabditida</taxon>
        <taxon>Rhabditina</taxon>
        <taxon>Rhabditomorpha</taxon>
        <taxon>Strongyloidea</taxon>
        <taxon>Ancylostomatidae</taxon>
        <taxon>Ancylostomatinae</taxon>
        <taxon>Ancylostoma</taxon>
    </lineage>
</organism>
<dbReference type="InterPro" id="IPR003677">
    <property type="entry name" value="ANIS5_cation-bd"/>
</dbReference>
<feature type="signal peptide" evidence="2">
    <location>
        <begin position="1"/>
        <end position="18"/>
    </location>
</feature>
<evidence type="ECO:0000256" key="2">
    <source>
        <dbReference type="SAM" id="SignalP"/>
    </source>
</evidence>
<feature type="domain" description="SXP/RAL-2 family protein Ani s 5-like cation-binding" evidence="3">
    <location>
        <begin position="38"/>
        <end position="142"/>
    </location>
</feature>
<feature type="compositionally biased region" description="Basic residues" evidence="1">
    <location>
        <begin position="254"/>
        <end position="265"/>
    </location>
</feature>
<dbReference type="EMBL" id="KE125117">
    <property type="protein sequence ID" value="EPB71346.1"/>
    <property type="molecule type" value="Genomic_DNA"/>
</dbReference>
<evidence type="ECO:0000256" key="1">
    <source>
        <dbReference type="SAM" id="MobiDB-lite"/>
    </source>
</evidence>
<dbReference type="PANTHER" id="PTHR21593">
    <property type="entry name" value="PRION-LIKE- Q/N-RICH -DOMAIN-BEARING PROTEIN PROTEIN"/>
    <property type="match status" value="1"/>
</dbReference>
<dbReference type="InterPro" id="IPR052823">
    <property type="entry name" value="SXP/RAL-2_related"/>
</dbReference>
<sequence length="265" mass="30568">MNAFFLALVILGVAECGGSEMKRPRKPEPPFLSNMNREAKNEYHDILRNKGETIAAQKQQVMAWARRHGIEAEVQEFEAKRSKHREELRANVTALLAALPQAYQRLTEIMNNENQTPIQLKEAMDQFKKSGKNEYEMLMFASFASGQFPQFRVRPQGGSIEKELKVIKAQVQEFEAKISKHSEELRAKVTALLAALPQAYQRLTKIMDNENQTPIQLKEAMDQFKNSAKNEYEMLMFASGRFPQFRVGPQRGGPRGRWHKSRRHY</sequence>
<evidence type="ECO:0000313" key="4">
    <source>
        <dbReference type="EMBL" id="EPB71346.1"/>
    </source>
</evidence>
<feature type="region of interest" description="Disordered" evidence="1">
    <location>
        <begin position="246"/>
        <end position="265"/>
    </location>
</feature>
<evidence type="ECO:0000259" key="3">
    <source>
        <dbReference type="Pfam" id="PF02520"/>
    </source>
</evidence>
<accession>A0A0D6LMU3</accession>
<dbReference type="AlphaFoldDB" id="A0A0D6LMU3"/>
<name>A0A0D6LMU3_9BILA</name>
<reference evidence="4 5" key="1">
    <citation type="submission" date="2013-05" db="EMBL/GenBank/DDBJ databases">
        <title>Draft genome of the parasitic nematode Anyclostoma ceylanicum.</title>
        <authorList>
            <person name="Mitreva M."/>
        </authorList>
    </citation>
    <scope>NUCLEOTIDE SEQUENCE [LARGE SCALE GENOMIC DNA]</scope>
</reference>
<dbReference type="Pfam" id="PF02520">
    <property type="entry name" value="ANIS5_cation-bd"/>
    <property type="match status" value="2"/>
</dbReference>
<feature type="domain" description="SXP/RAL-2 family protein Ani s 5-like cation-binding" evidence="3">
    <location>
        <begin position="167"/>
        <end position="239"/>
    </location>
</feature>
<keyword evidence="5" id="KW-1185">Reference proteome</keyword>
<feature type="chain" id="PRO_5002307052" description="SXP/RAL-2 family protein Ani s 5-like cation-binding domain-containing protein" evidence="2">
    <location>
        <begin position="19"/>
        <end position="265"/>
    </location>
</feature>